<dbReference type="GeneID" id="73331868"/>
<dbReference type="Proteomes" id="UP001055115">
    <property type="component" value="Unassembled WGS sequence"/>
</dbReference>
<comment type="caution">
    <text evidence="1">The sequence shown here is derived from an EMBL/GenBank/DDBJ whole genome shotgun (WGS) entry which is preliminary data.</text>
</comment>
<sequence>MARRCEVSQMPFVGTEDDGAVASQTSRTSLLFLTLAMVCDDPRRVITIEMEQSAHHVMQELLWGSCGSKRGPHCAQKPKQH</sequence>
<reference evidence="1 2" key="1">
    <citation type="submission" date="2022-03" db="EMBL/GenBank/DDBJ databases">
        <title>Genome data of Colletotrichum spp.</title>
        <authorList>
            <person name="Utami Y.D."/>
            <person name="Hiruma K."/>
        </authorList>
    </citation>
    <scope>NUCLEOTIDE SEQUENCE [LARGE SCALE GENOMIC DNA]</scope>
    <source>
        <strain evidence="1 2">MAFF 239500</strain>
    </source>
</reference>
<keyword evidence="2" id="KW-1185">Reference proteome</keyword>
<dbReference type="EMBL" id="BQXU01000042">
    <property type="protein sequence ID" value="GKT50885.1"/>
    <property type="molecule type" value="Genomic_DNA"/>
</dbReference>
<proteinExistence type="predicted"/>
<organism evidence="1 2">
    <name type="scientific">Colletotrichum spaethianum</name>
    <dbReference type="NCBI Taxonomy" id="700344"/>
    <lineage>
        <taxon>Eukaryota</taxon>
        <taxon>Fungi</taxon>
        <taxon>Dikarya</taxon>
        <taxon>Ascomycota</taxon>
        <taxon>Pezizomycotina</taxon>
        <taxon>Sordariomycetes</taxon>
        <taxon>Hypocreomycetidae</taxon>
        <taxon>Glomerellales</taxon>
        <taxon>Glomerellaceae</taxon>
        <taxon>Colletotrichum</taxon>
        <taxon>Colletotrichum spaethianum species complex</taxon>
    </lineage>
</organism>
<evidence type="ECO:0000313" key="2">
    <source>
        <dbReference type="Proteomes" id="UP001055115"/>
    </source>
</evidence>
<name>A0AA37PEM2_9PEZI</name>
<accession>A0AA37PEM2</accession>
<protein>
    <submittedName>
        <fullName evidence="1">Uncharacterized protein</fullName>
    </submittedName>
</protein>
<dbReference type="RefSeq" id="XP_049133235.1">
    <property type="nucleotide sequence ID" value="XM_049277278.1"/>
</dbReference>
<evidence type="ECO:0000313" key="1">
    <source>
        <dbReference type="EMBL" id="GKT50885.1"/>
    </source>
</evidence>
<gene>
    <name evidence="1" type="ORF">ColSpa_11066</name>
</gene>
<dbReference type="AlphaFoldDB" id="A0AA37PEM2"/>